<dbReference type="SUPFAM" id="SSF54909">
    <property type="entry name" value="Dimeric alpha+beta barrel"/>
    <property type="match status" value="1"/>
</dbReference>
<dbReference type="Proteomes" id="UP000054516">
    <property type="component" value="Unassembled WGS sequence"/>
</dbReference>
<evidence type="ECO:0000313" key="1">
    <source>
        <dbReference type="EMBL" id="GAW27250.1"/>
    </source>
</evidence>
<accession>A0A1S8AC48</accession>
<protein>
    <submittedName>
        <fullName evidence="1">Putative dimeric alpha-beta barrel protein</fullName>
    </submittedName>
</protein>
<sequence>MAVYERSVSEPLCLSFEVYQKPEEPGRIRWIEDWDMSAEQFFLEQLSKDYYIPYLEATRHMFLEPYTYEFYERLAPEFSYTAKIGTLY</sequence>
<gene>
    <name evidence="1" type="ORF">SAMD00023353_9300330</name>
</gene>
<name>A0A1S8AC48_ROSNE</name>
<dbReference type="InterPro" id="IPR011008">
    <property type="entry name" value="Dimeric_a/b-barrel"/>
</dbReference>
<dbReference type="AlphaFoldDB" id="A0A1S8AC48"/>
<reference evidence="1" key="1">
    <citation type="submission" date="2016-03" db="EMBL/GenBank/DDBJ databases">
        <title>Draft genome sequence of Rosellinia necatrix.</title>
        <authorList>
            <person name="Kanematsu S."/>
        </authorList>
    </citation>
    <scope>NUCLEOTIDE SEQUENCE [LARGE SCALE GENOMIC DNA]</scope>
    <source>
        <strain evidence="1">W97</strain>
    </source>
</reference>
<dbReference type="OrthoDB" id="4126315at2759"/>
<dbReference type="Gene3D" id="3.30.70.100">
    <property type="match status" value="1"/>
</dbReference>
<keyword evidence="2" id="KW-1185">Reference proteome</keyword>
<organism evidence="1">
    <name type="scientific">Rosellinia necatrix</name>
    <name type="common">White root-rot fungus</name>
    <dbReference type="NCBI Taxonomy" id="77044"/>
    <lineage>
        <taxon>Eukaryota</taxon>
        <taxon>Fungi</taxon>
        <taxon>Dikarya</taxon>
        <taxon>Ascomycota</taxon>
        <taxon>Pezizomycotina</taxon>
        <taxon>Sordariomycetes</taxon>
        <taxon>Xylariomycetidae</taxon>
        <taxon>Xylariales</taxon>
        <taxon>Xylariaceae</taxon>
        <taxon>Rosellinia</taxon>
    </lineage>
</organism>
<dbReference type="EMBL" id="DF977538">
    <property type="protein sequence ID" value="GAW27250.1"/>
    <property type="molecule type" value="Genomic_DNA"/>
</dbReference>
<proteinExistence type="predicted"/>
<evidence type="ECO:0000313" key="2">
    <source>
        <dbReference type="Proteomes" id="UP000054516"/>
    </source>
</evidence>